<keyword evidence="2" id="KW-1185">Reference proteome</keyword>
<dbReference type="AlphaFoldDB" id="A0A6A6E032"/>
<gene>
    <name evidence="1" type="ORF">K469DRAFT_779203</name>
</gene>
<evidence type="ECO:0000313" key="2">
    <source>
        <dbReference type="Proteomes" id="UP000800200"/>
    </source>
</evidence>
<proteinExistence type="predicted"/>
<accession>A0A6A6E032</accession>
<reference evidence="1" key="1">
    <citation type="journal article" date="2020" name="Stud. Mycol.">
        <title>101 Dothideomycetes genomes: a test case for predicting lifestyles and emergence of pathogens.</title>
        <authorList>
            <person name="Haridas S."/>
            <person name="Albert R."/>
            <person name="Binder M."/>
            <person name="Bloem J."/>
            <person name="Labutti K."/>
            <person name="Salamov A."/>
            <person name="Andreopoulos B."/>
            <person name="Baker S."/>
            <person name="Barry K."/>
            <person name="Bills G."/>
            <person name="Bluhm B."/>
            <person name="Cannon C."/>
            <person name="Castanera R."/>
            <person name="Culley D."/>
            <person name="Daum C."/>
            <person name="Ezra D."/>
            <person name="Gonzalez J."/>
            <person name="Henrissat B."/>
            <person name="Kuo A."/>
            <person name="Liang C."/>
            <person name="Lipzen A."/>
            <person name="Lutzoni F."/>
            <person name="Magnuson J."/>
            <person name="Mondo S."/>
            <person name="Nolan M."/>
            <person name="Ohm R."/>
            <person name="Pangilinan J."/>
            <person name="Park H.-J."/>
            <person name="Ramirez L."/>
            <person name="Alfaro M."/>
            <person name="Sun H."/>
            <person name="Tritt A."/>
            <person name="Yoshinaga Y."/>
            <person name="Zwiers L.-H."/>
            <person name="Turgeon B."/>
            <person name="Goodwin S."/>
            <person name="Spatafora J."/>
            <person name="Crous P."/>
            <person name="Grigoriev I."/>
        </authorList>
    </citation>
    <scope>NUCLEOTIDE SEQUENCE</scope>
    <source>
        <strain evidence="1">CBS 207.26</strain>
    </source>
</reference>
<name>A0A6A6E032_9PEZI</name>
<organism evidence="1 2">
    <name type="scientific">Zopfia rhizophila CBS 207.26</name>
    <dbReference type="NCBI Taxonomy" id="1314779"/>
    <lineage>
        <taxon>Eukaryota</taxon>
        <taxon>Fungi</taxon>
        <taxon>Dikarya</taxon>
        <taxon>Ascomycota</taxon>
        <taxon>Pezizomycotina</taxon>
        <taxon>Dothideomycetes</taxon>
        <taxon>Dothideomycetes incertae sedis</taxon>
        <taxon>Zopfiaceae</taxon>
        <taxon>Zopfia</taxon>
    </lineage>
</organism>
<dbReference type="Proteomes" id="UP000800200">
    <property type="component" value="Unassembled WGS sequence"/>
</dbReference>
<evidence type="ECO:0000313" key="1">
    <source>
        <dbReference type="EMBL" id="KAF2185291.1"/>
    </source>
</evidence>
<protein>
    <submittedName>
        <fullName evidence="1">Uncharacterized protein</fullName>
    </submittedName>
</protein>
<dbReference type="EMBL" id="ML994634">
    <property type="protein sequence ID" value="KAF2185291.1"/>
    <property type="molecule type" value="Genomic_DNA"/>
</dbReference>
<sequence length="67" mass="7406">MPANCLSEWLTAAARLAKAQALSIHSGRPTIHKHIREMEKEVGFIRAILIEDGASVHTTGYIQAWHA</sequence>